<sequence>MKLRRVAQYLVVVAGFTLAGAATASDKKKSGAPDEKAAMEAMAKASTPGEAHKKLDALAGKFSVKSKMWMDPSKPAEESTGAAERKWIMGNRYLQETYQGTFMGQTFDGMGISGYDNVTKKYFGSWIDSGSTSMTLSRGAMSGNTITYKGMMTDPMAGKEVPYTMKMIIADNDNHKMEMWGPGPGGKEMKWMELSYARVK</sequence>
<dbReference type="Pfam" id="PF07617">
    <property type="entry name" value="DUF1579"/>
    <property type="match status" value="1"/>
</dbReference>
<evidence type="ECO:0000313" key="3">
    <source>
        <dbReference type="EMBL" id="MYN02631.1"/>
    </source>
</evidence>
<accession>A0A6N9HGD0</accession>
<evidence type="ECO:0000313" key="4">
    <source>
        <dbReference type="Proteomes" id="UP000448575"/>
    </source>
</evidence>
<reference evidence="3 4" key="1">
    <citation type="submission" date="2019-12" db="EMBL/GenBank/DDBJ databases">
        <title>Novel species isolated from a subtropical stream in China.</title>
        <authorList>
            <person name="Lu H."/>
        </authorList>
    </citation>
    <scope>NUCLEOTIDE SEQUENCE [LARGE SCALE GENOMIC DNA]</scope>
    <source>
        <strain evidence="3 4">DS3</strain>
    </source>
</reference>
<name>A0A6N9HGD0_9BURK</name>
<dbReference type="AlphaFoldDB" id="A0A6N9HGD0"/>
<evidence type="ECO:0000256" key="2">
    <source>
        <dbReference type="SAM" id="SignalP"/>
    </source>
</evidence>
<evidence type="ECO:0000256" key="1">
    <source>
        <dbReference type="SAM" id="MobiDB-lite"/>
    </source>
</evidence>
<dbReference type="RefSeq" id="WP_161025638.1">
    <property type="nucleotide sequence ID" value="NZ_WWCJ01000007.1"/>
</dbReference>
<feature type="signal peptide" evidence="2">
    <location>
        <begin position="1"/>
        <end position="24"/>
    </location>
</feature>
<feature type="region of interest" description="Disordered" evidence="1">
    <location>
        <begin position="24"/>
        <end position="51"/>
    </location>
</feature>
<dbReference type="Proteomes" id="UP000448575">
    <property type="component" value="Unassembled WGS sequence"/>
</dbReference>
<protein>
    <submittedName>
        <fullName evidence="3">DUF1579 domain-containing protein</fullName>
    </submittedName>
</protein>
<feature type="chain" id="PRO_5026779839" evidence="2">
    <location>
        <begin position="25"/>
        <end position="200"/>
    </location>
</feature>
<keyword evidence="2" id="KW-0732">Signal</keyword>
<proteinExistence type="predicted"/>
<organism evidence="3 4">
    <name type="scientific">Pseudoduganella guangdongensis</name>
    <dbReference type="NCBI Taxonomy" id="2692179"/>
    <lineage>
        <taxon>Bacteria</taxon>
        <taxon>Pseudomonadati</taxon>
        <taxon>Pseudomonadota</taxon>
        <taxon>Betaproteobacteria</taxon>
        <taxon>Burkholderiales</taxon>
        <taxon>Oxalobacteraceae</taxon>
        <taxon>Telluria group</taxon>
        <taxon>Pseudoduganella</taxon>
    </lineage>
</organism>
<dbReference type="InterPro" id="IPR011473">
    <property type="entry name" value="DUF1579"/>
</dbReference>
<comment type="caution">
    <text evidence="3">The sequence shown here is derived from an EMBL/GenBank/DDBJ whole genome shotgun (WGS) entry which is preliminary data.</text>
</comment>
<dbReference type="EMBL" id="WWCJ01000007">
    <property type="protein sequence ID" value="MYN02631.1"/>
    <property type="molecule type" value="Genomic_DNA"/>
</dbReference>
<gene>
    <name evidence="3" type="ORF">GTP41_11030</name>
</gene>
<feature type="compositionally biased region" description="Basic and acidic residues" evidence="1">
    <location>
        <begin position="25"/>
        <end position="38"/>
    </location>
</feature>
<keyword evidence="4" id="KW-1185">Reference proteome</keyword>